<feature type="chain" id="PRO_5045458717" evidence="2">
    <location>
        <begin position="19"/>
        <end position="299"/>
    </location>
</feature>
<name>A0ABW5MFS9_9SPHI</name>
<comment type="caution">
    <text evidence="3">The sequence shown here is derived from an EMBL/GenBank/DDBJ whole genome shotgun (WGS) entry which is preliminary data.</text>
</comment>
<dbReference type="Proteomes" id="UP001597461">
    <property type="component" value="Unassembled WGS sequence"/>
</dbReference>
<sequence>MKRLVLIAILSVGTFAKAQTFDAGGNGPAVAMVAADKFNYLGKPVANYGLGWYSEAVDIPPYMYMSGFAGIKFFTWTEARMIIDGSGKVGIGTLNPESKLHLQDGSVFIKTLRAGSNSEYPLISGTQAVNGTSGHAGIYLYEDGSGGFGQASGLAFKVSVNDASPATALLIKANGNIGIGTDTPREKFSVNGNIRAREIKVEATNWPDYVFDEGYKVGKLAELESYIKANKHLPGMPAAKEVEANGIAVSEMLKMQQQKIEELTLHLIEKNKQLEQEKEKNQSQEERIAKLEALFKTKK</sequence>
<protein>
    <submittedName>
        <fullName evidence="3">Uncharacterized protein</fullName>
    </submittedName>
</protein>
<keyword evidence="2" id="KW-0732">Signal</keyword>
<evidence type="ECO:0000313" key="3">
    <source>
        <dbReference type="EMBL" id="MFD2581608.1"/>
    </source>
</evidence>
<evidence type="ECO:0000256" key="1">
    <source>
        <dbReference type="SAM" id="Coils"/>
    </source>
</evidence>
<evidence type="ECO:0000313" key="4">
    <source>
        <dbReference type="Proteomes" id="UP001597461"/>
    </source>
</evidence>
<keyword evidence="1" id="KW-0175">Coiled coil</keyword>
<feature type="coiled-coil region" evidence="1">
    <location>
        <begin position="253"/>
        <end position="294"/>
    </location>
</feature>
<keyword evidence="4" id="KW-1185">Reference proteome</keyword>
<gene>
    <name evidence="3" type="ORF">ACFSR6_03840</name>
</gene>
<accession>A0ABW5MFS9</accession>
<feature type="signal peptide" evidence="2">
    <location>
        <begin position="1"/>
        <end position="18"/>
    </location>
</feature>
<dbReference type="RefSeq" id="WP_379075171.1">
    <property type="nucleotide sequence ID" value="NZ_JBHULL010000004.1"/>
</dbReference>
<proteinExistence type="predicted"/>
<evidence type="ECO:0000256" key="2">
    <source>
        <dbReference type="SAM" id="SignalP"/>
    </source>
</evidence>
<dbReference type="EMBL" id="JBHULL010000004">
    <property type="protein sequence ID" value="MFD2581608.1"/>
    <property type="molecule type" value="Genomic_DNA"/>
</dbReference>
<organism evidence="3 4">
    <name type="scientific">Pedobacter vanadiisoli</name>
    <dbReference type="NCBI Taxonomy" id="1761975"/>
    <lineage>
        <taxon>Bacteria</taxon>
        <taxon>Pseudomonadati</taxon>
        <taxon>Bacteroidota</taxon>
        <taxon>Sphingobacteriia</taxon>
        <taxon>Sphingobacteriales</taxon>
        <taxon>Sphingobacteriaceae</taxon>
        <taxon>Pedobacter</taxon>
    </lineage>
</organism>
<reference evidence="4" key="1">
    <citation type="journal article" date="2019" name="Int. J. Syst. Evol. Microbiol.">
        <title>The Global Catalogue of Microorganisms (GCM) 10K type strain sequencing project: providing services to taxonomists for standard genome sequencing and annotation.</title>
        <authorList>
            <consortium name="The Broad Institute Genomics Platform"/>
            <consortium name="The Broad Institute Genome Sequencing Center for Infectious Disease"/>
            <person name="Wu L."/>
            <person name="Ma J."/>
        </authorList>
    </citation>
    <scope>NUCLEOTIDE SEQUENCE [LARGE SCALE GENOMIC DNA]</scope>
    <source>
        <strain evidence="4">KCTC 42866</strain>
    </source>
</reference>